<dbReference type="AlphaFoldDB" id="A0A131YMF4"/>
<protein>
    <submittedName>
        <fullName evidence="2">Tick transposon</fullName>
    </submittedName>
</protein>
<dbReference type="PANTHER" id="PTHR21301:SF10">
    <property type="entry name" value="REVERSE TRANSCRIPTASE DOMAIN-CONTAINING PROTEIN"/>
    <property type="match status" value="1"/>
</dbReference>
<accession>A0A131YMF4</accession>
<dbReference type="InterPro" id="IPR000477">
    <property type="entry name" value="RT_dom"/>
</dbReference>
<dbReference type="EMBL" id="GEDV01009291">
    <property type="protein sequence ID" value="JAP79266.1"/>
    <property type="molecule type" value="Transcribed_RNA"/>
</dbReference>
<dbReference type="PANTHER" id="PTHR21301">
    <property type="entry name" value="REVERSE TRANSCRIPTASE"/>
    <property type="match status" value="1"/>
</dbReference>
<name>A0A131YMF4_RHIAP</name>
<dbReference type="PROSITE" id="PS50878">
    <property type="entry name" value="RT_POL"/>
    <property type="match status" value="1"/>
</dbReference>
<evidence type="ECO:0000313" key="2">
    <source>
        <dbReference type="EMBL" id="JAP79266.1"/>
    </source>
</evidence>
<reference evidence="2" key="1">
    <citation type="journal article" date="2016" name="Ticks Tick Borne Dis.">
        <title>De novo assembly and annotation of the salivary gland transcriptome of Rhipicephalus appendiculatus male and female ticks during blood feeding.</title>
        <authorList>
            <person name="de Castro M.H."/>
            <person name="de Klerk D."/>
            <person name="Pienaar R."/>
            <person name="Latif A.A."/>
            <person name="Rees D.J."/>
            <person name="Mans B.J."/>
        </authorList>
    </citation>
    <scope>NUCLEOTIDE SEQUENCE</scope>
    <source>
        <tissue evidence="2">Salivary glands</tissue>
    </source>
</reference>
<sequence>MFSIDVEDLYYNLPHEALMHSVKLCITEDNDEMAFASGCGVSVGTFLEILSFYLTSTNVEWKGNTFIQRSGVCIGSKVAPVLSNIFLGMVDTNVKSRLGDSVMKVLRYVDDFFIFVKDLDFSDTVKNVLGLFHECGRGLKFTYEVPQNSQLQFLDVNLKLCEKHVCWQYYPRSNKPILNFNSAHSKVVKNGIDFSCLFAALFKTCTHLISDSFLRQIERLRCSGFSDDVLRMSVQKLIKRMKSTRTIETNPMLTNKDKCAVIPYAHKLSHGLKNVASRFNVKVLLSAPNKMKNICGIIDRKLLGKRTGSDKNCCKVKHTSPVVPCRVGVVYQVPFSCGHVYIGQTGRCLNIRLMEHKRSLDGNPYSHLARHRTEHGCTVMFEKTVCIFTHSDAGKLWRLFISTKRALVV</sequence>
<dbReference type="Pfam" id="PF00078">
    <property type="entry name" value="RVT_1"/>
    <property type="match status" value="1"/>
</dbReference>
<dbReference type="GO" id="GO:0071897">
    <property type="term" value="P:DNA biosynthetic process"/>
    <property type="evidence" value="ECO:0007669"/>
    <property type="project" value="UniProtKB-ARBA"/>
</dbReference>
<dbReference type="SUPFAM" id="SSF56672">
    <property type="entry name" value="DNA/RNA polymerases"/>
    <property type="match status" value="1"/>
</dbReference>
<feature type="domain" description="Reverse transcriptase" evidence="1">
    <location>
        <begin position="1"/>
        <end position="172"/>
    </location>
</feature>
<proteinExistence type="predicted"/>
<organism evidence="2">
    <name type="scientific">Rhipicephalus appendiculatus</name>
    <name type="common">Brown ear tick</name>
    <dbReference type="NCBI Taxonomy" id="34631"/>
    <lineage>
        <taxon>Eukaryota</taxon>
        <taxon>Metazoa</taxon>
        <taxon>Ecdysozoa</taxon>
        <taxon>Arthropoda</taxon>
        <taxon>Chelicerata</taxon>
        <taxon>Arachnida</taxon>
        <taxon>Acari</taxon>
        <taxon>Parasitiformes</taxon>
        <taxon>Ixodida</taxon>
        <taxon>Ixodoidea</taxon>
        <taxon>Ixodidae</taxon>
        <taxon>Rhipicephalinae</taxon>
        <taxon>Rhipicephalus</taxon>
        <taxon>Rhipicephalus</taxon>
    </lineage>
</organism>
<evidence type="ECO:0000259" key="1">
    <source>
        <dbReference type="PROSITE" id="PS50878"/>
    </source>
</evidence>
<dbReference type="InterPro" id="IPR043502">
    <property type="entry name" value="DNA/RNA_pol_sf"/>
</dbReference>